<dbReference type="GO" id="GO:0004526">
    <property type="term" value="F:ribonuclease P activity"/>
    <property type="evidence" value="ECO:0007669"/>
    <property type="project" value="UniProtKB-UniRule"/>
</dbReference>
<dbReference type="Gene3D" id="3.30.230.10">
    <property type="match status" value="1"/>
</dbReference>
<evidence type="ECO:0000256" key="6">
    <source>
        <dbReference type="ARBA" id="ARBA00022884"/>
    </source>
</evidence>
<dbReference type="InterPro" id="IPR000100">
    <property type="entry name" value="RNase_P"/>
</dbReference>
<comment type="similarity">
    <text evidence="7">Belongs to the RnpA family.</text>
</comment>
<dbReference type="HAMAP" id="MF_00227">
    <property type="entry name" value="RNase_P"/>
    <property type="match status" value="1"/>
</dbReference>
<evidence type="ECO:0000256" key="5">
    <source>
        <dbReference type="ARBA" id="ARBA00022801"/>
    </source>
</evidence>
<comment type="subunit">
    <text evidence="7">Consists of a catalytic RNA component (M1 or rnpB) and a protein subunit.</text>
</comment>
<evidence type="ECO:0000256" key="4">
    <source>
        <dbReference type="ARBA" id="ARBA00022759"/>
    </source>
</evidence>
<comment type="catalytic activity">
    <reaction evidence="7">
        <text>Endonucleolytic cleavage of RNA, removing 5'-extranucleotides from tRNA precursor.</text>
        <dbReference type="EC" id="3.1.26.5"/>
    </reaction>
</comment>
<dbReference type="GO" id="GO:0001682">
    <property type="term" value="P:tRNA 5'-leader removal"/>
    <property type="evidence" value="ECO:0007669"/>
    <property type="project" value="UniProtKB-UniRule"/>
</dbReference>
<evidence type="ECO:0000256" key="8">
    <source>
        <dbReference type="NCBIfam" id="TIGR00188"/>
    </source>
</evidence>
<dbReference type="PROSITE" id="PS00648">
    <property type="entry name" value="RIBONUCLEASE_P"/>
    <property type="match status" value="1"/>
</dbReference>
<dbReference type="GO" id="GO:0000049">
    <property type="term" value="F:tRNA binding"/>
    <property type="evidence" value="ECO:0007669"/>
    <property type="project" value="UniProtKB-UniRule"/>
</dbReference>
<dbReference type="EC" id="3.1.26.5" evidence="7 8"/>
<dbReference type="STRING" id="1123309.GCA_000377005_00767"/>
<dbReference type="AlphaFoldDB" id="A0A3P1VDR0"/>
<accession>A0A3P1VDR0</accession>
<dbReference type="RefSeq" id="WP_018166692.1">
    <property type="nucleotide sequence ID" value="NZ_RQZA01000003.1"/>
</dbReference>
<dbReference type="InterPro" id="IPR014721">
    <property type="entry name" value="Ribsml_uS5_D2-typ_fold_subgr"/>
</dbReference>
<evidence type="ECO:0000313" key="9">
    <source>
        <dbReference type="EMBL" id="RRD31570.1"/>
    </source>
</evidence>
<comment type="function">
    <text evidence="1 7">RNaseP catalyzes the removal of the 5'-leader sequence from pre-tRNA to produce the mature 5'-terminus. It can also cleave other RNA substrates such as 4.5S RNA. The protein component plays an auxiliary but essential role in vivo by binding to the 5'-leader sequence and broadening the substrate specificity of the ribozyme.</text>
</comment>
<dbReference type="FunFam" id="3.30.230.10:FF:000021">
    <property type="entry name" value="Ribonuclease P protein component"/>
    <property type="match status" value="1"/>
</dbReference>
<proteinExistence type="inferred from homology"/>
<dbReference type="InterPro" id="IPR020539">
    <property type="entry name" value="RNase_P_CS"/>
</dbReference>
<organism evidence="9 10">
    <name type="scientific">Streptococcus minor</name>
    <dbReference type="NCBI Taxonomy" id="229549"/>
    <lineage>
        <taxon>Bacteria</taxon>
        <taxon>Bacillati</taxon>
        <taxon>Bacillota</taxon>
        <taxon>Bacilli</taxon>
        <taxon>Lactobacillales</taxon>
        <taxon>Streptococcaceae</taxon>
        <taxon>Streptococcus</taxon>
    </lineage>
</organism>
<dbReference type="NCBIfam" id="TIGR00188">
    <property type="entry name" value="rnpA"/>
    <property type="match status" value="1"/>
</dbReference>
<evidence type="ECO:0000256" key="3">
    <source>
        <dbReference type="ARBA" id="ARBA00022722"/>
    </source>
</evidence>
<dbReference type="Proteomes" id="UP000281771">
    <property type="component" value="Unassembled WGS sequence"/>
</dbReference>
<comment type="caution">
    <text evidence="9">The sequence shown here is derived from an EMBL/GenBank/DDBJ whole genome shotgun (WGS) entry which is preliminary data.</text>
</comment>
<dbReference type="Pfam" id="PF00825">
    <property type="entry name" value="Ribonuclease_P"/>
    <property type="match status" value="1"/>
</dbReference>
<keyword evidence="3 7" id="KW-0540">Nuclease</keyword>
<sequence length="119" mass="13974">MKKSYRVKREQDFSQIFSQGKNVANRKFVVYHLPKEQEHFRVGLSVSKKLGNAVTRNAIKRKIRHVLIECRSQLVPDDFVIIARKGVEELTYREIKQNLLHVLKLAKLYQEGVPLEKET</sequence>
<keyword evidence="5 7" id="KW-0378">Hydrolase</keyword>
<dbReference type="GO" id="GO:0030677">
    <property type="term" value="C:ribonuclease P complex"/>
    <property type="evidence" value="ECO:0007669"/>
    <property type="project" value="TreeGrafter"/>
</dbReference>
<name>A0A3P1VDR0_9STRE</name>
<protein>
    <recommendedName>
        <fullName evidence="7 8">Ribonuclease P protein component</fullName>
        <shortName evidence="7">RNase P protein</shortName>
        <shortName evidence="7">RNaseP protein</shortName>
        <ecNumber evidence="7 8">3.1.26.5</ecNumber>
    </recommendedName>
    <alternativeName>
        <fullName evidence="7">Protein C5</fullName>
    </alternativeName>
</protein>
<dbReference type="PANTHER" id="PTHR33992:SF1">
    <property type="entry name" value="RIBONUCLEASE P PROTEIN COMPONENT"/>
    <property type="match status" value="1"/>
</dbReference>
<keyword evidence="2 7" id="KW-0819">tRNA processing</keyword>
<gene>
    <name evidence="7 9" type="primary">rnpA</name>
    <name evidence="9" type="ORF">EII38_04940</name>
</gene>
<evidence type="ECO:0000256" key="2">
    <source>
        <dbReference type="ARBA" id="ARBA00022694"/>
    </source>
</evidence>
<keyword evidence="10" id="KW-1185">Reference proteome</keyword>
<keyword evidence="6 7" id="KW-0694">RNA-binding</keyword>
<reference evidence="9 10" key="1">
    <citation type="submission" date="2018-11" db="EMBL/GenBank/DDBJ databases">
        <title>Genomes From Bacteria Associated with the Canine Oral Cavity: a Test Case for Automated Genome-Based Taxonomic Assignment.</title>
        <authorList>
            <person name="Coil D.A."/>
            <person name="Jospin G."/>
            <person name="Darling A.E."/>
            <person name="Wallis C."/>
            <person name="Davis I.J."/>
            <person name="Harris S."/>
            <person name="Eisen J.A."/>
            <person name="Holcombe L.J."/>
            <person name="O'Flynn C."/>
        </authorList>
    </citation>
    <scope>NUCLEOTIDE SEQUENCE [LARGE SCALE GENOMIC DNA]</scope>
    <source>
        <strain evidence="9 10">OH4621_COT-116</strain>
    </source>
</reference>
<evidence type="ECO:0000313" key="10">
    <source>
        <dbReference type="Proteomes" id="UP000281771"/>
    </source>
</evidence>
<evidence type="ECO:0000256" key="1">
    <source>
        <dbReference type="ARBA" id="ARBA00002663"/>
    </source>
</evidence>
<dbReference type="PANTHER" id="PTHR33992">
    <property type="entry name" value="RIBONUCLEASE P PROTEIN COMPONENT"/>
    <property type="match status" value="1"/>
</dbReference>
<keyword evidence="4 7" id="KW-0255">Endonuclease</keyword>
<dbReference type="SUPFAM" id="SSF54211">
    <property type="entry name" value="Ribosomal protein S5 domain 2-like"/>
    <property type="match status" value="1"/>
</dbReference>
<dbReference type="InterPro" id="IPR020568">
    <property type="entry name" value="Ribosomal_Su5_D2-typ_SF"/>
</dbReference>
<dbReference type="GO" id="GO:0042781">
    <property type="term" value="F:3'-tRNA processing endoribonuclease activity"/>
    <property type="evidence" value="ECO:0007669"/>
    <property type="project" value="TreeGrafter"/>
</dbReference>
<evidence type="ECO:0000256" key="7">
    <source>
        <dbReference type="HAMAP-Rule" id="MF_00227"/>
    </source>
</evidence>
<dbReference type="EMBL" id="RQZA01000003">
    <property type="protein sequence ID" value="RRD31570.1"/>
    <property type="molecule type" value="Genomic_DNA"/>
</dbReference>